<gene>
    <name evidence="2" type="ORF">HPP92_009170</name>
</gene>
<dbReference type="AlphaFoldDB" id="A0A835V7X4"/>
<evidence type="ECO:0000313" key="3">
    <source>
        <dbReference type="Proteomes" id="UP000639772"/>
    </source>
</evidence>
<dbReference type="PANTHER" id="PTHR31711:SF1">
    <property type="entry name" value="ARGININE AND GLUTAMATE-RICH PROTEIN 1"/>
    <property type="match status" value="1"/>
</dbReference>
<feature type="region of interest" description="Disordered" evidence="1">
    <location>
        <begin position="1"/>
        <end position="76"/>
    </location>
</feature>
<protein>
    <submittedName>
        <fullName evidence="2">Uncharacterized protein</fullName>
    </submittedName>
</protein>
<sequence>MHAKISVNNSLRRRSPSPSPRWRKSRSPTPRRRKSRSPSPRRYKRQRSRSTTRSPINKSQSPSLRPVEHNNSIEKLKKEEEQKRRFLFLCSTHHEFYSNFFMHFN</sequence>
<proteinExistence type="predicted"/>
<feature type="compositionally biased region" description="Basic residues" evidence="1">
    <location>
        <begin position="11"/>
        <end position="50"/>
    </location>
</feature>
<feature type="compositionally biased region" description="Polar residues" evidence="1">
    <location>
        <begin position="1"/>
        <end position="10"/>
    </location>
</feature>
<dbReference type="GO" id="GO:0005739">
    <property type="term" value="C:mitochondrion"/>
    <property type="evidence" value="ECO:0007669"/>
    <property type="project" value="TreeGrafter"/>
</dbReference>
<reference evidence="2 3" key="1">
    <citation type="journal article" date="2020" name="Nat. Food">
        <title>A phased Vanilla planifolia genome enables genetic improvement of flavour and production.</title>
        <authorList>
            <person name="Hasing T."/>
            <person name="Tang H."/>
            <person name="Brym M."/>
            <person name="Khazi F."/>
            <person name="Huang T."/>
            <person name="Chambers A.H."/>
        </authorList>
    </citation>
    <scope>NUCLEOTIDE SEQUENCE [LARGE SCALE GENOMIC DNA]</scope>
    <source>
        <tissue evidence="2">Leaf</tissue>
    </source>
</reference>
<comment type="caution">
    <text evidence="2">The sequence shown here is derived from an EMBL/GenBank/DDBJ whole genome shotgun (WGS) entry which is preliminary data.</text>
</comment>
<evidence type="ECO:0000256" key="1">
    <source>
        <dbReference type="SAM" id="MobiDB-lite"/>
    </source>
</evidence>
<dbReference type="InterPro" id="IPR033371">
    <property type="entry name" value="ARGLU1"/>
</dbReference>
<organism evidence="2 3">
    <name type="scientific">Vanilla planifolia</name>
    <name type="common">Vanilla</name>
    <dbReference type="NCBI Taxonomy" id="51239"/>
    <lineage>
        <taxon>Eukaryota</taxon>
        <taxon>Viridiplantae</taxon>
        <taxon>Streptophyta</taxon>
        <taxon>Embryophyta</taxon>
        <taxon>Tracheophyta</taxon>
        <taxon>Spermatophyta</taxon>
        <taxon>Magnoliopsida</taxon>
        <taxon>Liliopsida</taxon>
        <taxon>Asparagales</taxon>
        <taxon>Orchidaceae</taxon>
        <taxon>Vanilloideae</taxon>
        <taxon>Vanilleae</taxon>
        <taxon>Vanilla</taxon>
    </lineage>
</organism>
<feature type="compositionally biased region" description="Basic and acidic residues" evidence="1">
    <location>
        <begin position="66"/>
        <end position="76"/>
    </location>
</feature>
<dbReference type="GO" id="GO:0005654">
    <property type="term" value="C:nucleoplasm"/>
    <property type="evidence" value="ECO:0007669"/>
    <property type="project" value="TreeGrafter"/>
</dbReference>
<dbReference type="EMBL" id="JADCNM010000004">
    <property type="protein sequence ID" value="KAG0487075.1"/>
    <property type="molecule type" value="Genomic_DNA"/>
</dbReference>
<dbReference type="Proteomes" id="UP000639772">
    <property type="component" value="Unassembled WGS sequence"/>
</dbReference>
<name>A0A835V7X4_VANPL</name>
<dbReference type="GO" id="GO:0045296">
    <property type="term" value="F:cadherin binding"/>
    <property type="evidence" value="ECO:0007669"/>
    <property type="project" value="TreeGrafter"/>
</dbReference>
<evidence type="ECO:0000313" key="2">
    <source>
        <dbReference type="EMBL" id="KAG0487075.1"/>
    </source>
</evidence>
<accession>A0A835V7X4</accession>
<dbReference type="PANTHER" id="PTHR31711">
    <property type="entry name" value="ARGININE AND GLUTAMATE-RICH PROTEIN 1"/>
    <property type="match status" value="1"/>
</dbReference>